<organism evidence="12 13">
    <name type="scientific">Chloracidobacterium validum</name>
    <dbReference type="NCBI Taxonomy" id="2821543"/>
    <lineage>
        <taxon>Bacteria</taxon>
        <taxon>Pseudomonadati</taxon>
        <taxon>Acidobacteriota</taxon>
        <taxon>Terriglobia</taxon>
        <taxon>Terriglobales</taxon>
        <taxon>Acidobacteriaceae</taxon>
        <taxon>Chloracidobacterium</taxon>
    </lineage>
</organism>
<dbReference type="EC" id="2.1.1.74" evidence="10"/>
<evidence type="ECO:0000256" key="4">
    <source>
        <dbReference type="ARBA" id="ARBA00022630"/>
    </source>
</evidence>
<gene>
    <name evidence="10 12" type="primary">trmFO</name>
    <name evidence="12" type="ORF">J8C06_05715</name>
</gene>
<dbReference type="InterPro" id="IPR004417">
    <property type="entry name" value="TrmFO"/>
</dbReference>
<dbReference type="SUPFAM" id="SSF51905">
    <property type="entry name" value="FAD/NAD(P)-binding domain"/>
    <property type="match status" value="1"/>
</dbReference>
<evidence type="ECO:0000256" key="1">
    <source>
        <dbReference type="ARBA" id="ARBA00001974"/>
    </source>
</evidence>
<reference evidence="12 13" key="1">
    <citation type="submission" date="2021-03" db="EMBL/GenBank/DDBJ databases">
        <title>Genomic and phenotypic characterization of Chloracidobacterium isolates provides evidence for multiple species.</title>
        <authorList>
            <person name="Saini M.K."/>
            <person name="Costas A.M.G."/>
            <person name="Tank M."/>
            <person name="Bryant D.A."/>
        </authorList>
    </citation>
    <scope>NUCLEOTIDE SEQUENCE [LARGE SCALE GENOMIC DNA]</scope>
    <source>
        <strain evidence="12 13">BV2-C</strain>
    </source>
</reference>
<keyword evidence="6 10" id="KW-0819">tRNA processing</keyword>
<accession>A0ABX8BD44</accession>
<dbReference type="RefSeq" id="WP_211429841.1">
    <property type="nucleotide sequence ID" value="NZ_CP072648.1"/>
</dbReference>
<dbReference type="NCBIfam" id="TIGR00137">
    <property type="entry name" value="gid_trmFO"/>
    <property type="match status" value="1"/>
</dbReference>
<comment type="similarity">
    <text evidence="10">Belongs to the MnmG family. TrmFO subfamily.</text>
</comment>
<comment type="function">
    <text evidence="10">Catalyzes the folate-dependent formation of 5-methyl-uridine at position 54 (M-5-U54) in all tRNAs.</text>
</comment>
<keyword evidence="13" id="KW-1185">Reference proteome</keyword>
<evidence type="ECO:0000256" key="3">
    <source>
        <dbReference type="ARBA" id="ARBA00022603"/>
    </source>
</evidence>
<dbReference type="PANTHER" id="PTHR11806:SF2">
    <property type="entry name" value="METHYLENETETRAHYDROFOLATE--TRNA-(URACIL-5-)-METHYLTRANSFERASE TRMFO"/>
    <property type="match status" value="1"/>
</dbReference>
<keyword evidence="2 10" id="KW-0963">Cytoplasm</keyword>
<evidence type="ECO:0000256" key="7">
    <source>
        <dbReference type="ARBA" id="ARBA00022827"/>
    </source>
</evidence>
<evidence type="ECO:0000256" key="10">
    <source>
        <dbReference type="HAMAP-Rule" id="MF_01037"/>
    </source>
</evidence>
<keyword evidence="4 10" id="KW-0285">Flavoprotein</keyword>
<keyword evidence="8 10" id="KW-0521">NADP</keyword>
<name>A0ABX8BD44_9BACT</name>
<proteinExistence type="inferred from homology"/>
<keyword evidence="9 10" id="KW-0520">NAD</keyword>
<sequence length="455" mass="49572">MTNDVVTIIGGGLAGCEAAWQCAEQGVAVRLYEMRPVRQTPAHTSDRLAEIVCSNSFKSDEVNTAPHLLKEELRRAGSLLIAVAEATRVPAGAALAIDRERFAAEVTARIAAHPRITVVREEVTTIPREGVTVIATGPLTSDALAAEIQALAGAEQLYFYDAIAPVVDADTINYDIVFRAARYDKGGADYLNCPLDKAQYEAFVEALLTAECVLPKDFESDKANYFEACLPIEVAARRGRDTLRFGPMKPVGLRDPRTGKEPYAAVQLRQENLMADSYSLVGFQNSIKWGAQKKLLQMIPGLEQAEFLKFGQVHRNTYVNGPKLLTPTLQVKHEPRLFFAGQISGVEGYVESLATGLAVGRWTAALIQGRPLLPIPRASAIGSLINYVAHCENNDYQPVNITFALLPPLAETEARMFRHKPERRARQVAVALAEFDQWLTAMGGGIACHAASEAA</sequence>
<dbReference type="Proteomes" id="UP000676506">
    <property type="component" value="Chromosome 1"/>
</dbReference>
<keyword evidence="7 10" id="KW-0274">FAD</keyword>
<dbReference type="InterPro" id="IPR002218">
    <property type="entry name" value="MnmG-rel"/>
</dbReference>
<evidence type="ECO:0000313" key="13">
    <source>
        <dbReference type="Proteomes" id="UP000676506"/>
    </source>
</evidence>
<evidence type="ECO:0000256" key="9">
    <source>
        <dbReference type="ARBA" id="ARBA00023027"/>
    </source>
</evidence>
<evidence type="ECO:0000256" key="5">
    <source>
        <dbReference type="ARBA" id="ARBA00022679"/>
    </source>
</evidence>
<comment type="cofactor">
    <cofactor evidence="1 10">
        <name>FAD</name>
        <dbReference type="ChEBI" id="CHEBI:57692"/>
    </cofactor>
</comment>
<comment type="catalytic activity">
    <reaction evidence="10">
        <text>uridine(54) in tRNA + (6R)-5,10-methylene-5,6,7,8-tetrahydrofolate + NADPH + H(+) = 5-methyluridine(54) in tRNA + (6S)-5,6,7,8-tetrahydrofolate + NADP(+)</text>
        <dbReference type="Rhea" id="RHEA:62372"/>
        <dbReference type="Rhea" id="RHEA-COMP:10167"/>
        <dbReference type="Rhea" id="RHEA-COMP:10193"/>
        <dbReference type="ChEBI" id="CHEBI:15378"/>
        <dbReference type="ChEBI" id="CHEBI:15636"/>
        <dbReference type="ChEBI" id="CHEBI:57453"/>
        <dbReference type="ChEBI" id="CHEBI:57783"/>
        <dbReference type="ChEBI" id="CHEBI:58349"/>
        <dbReference type="ChEBI" id="CHEBI:65315"/>
        <dbReference type="ChEBI" id="CHEBI:74447"/>
        <dbReference type="EC" id="2.1.1.74"/>
    </reaction>
</comment>
<keyword evidence="5 10" id="KW-0808">Transferase</keyword>
<evidence type="ECO:0000256" key="2">
    <source>
        <dbReference type="ARBA" id="ARBA00022490"/>
    </source>
</evidence>
<dbReference type="PANTHER" id="PTHR11806">
    <property type="entry name" value="GLUCOSE INHIBITED DIVISION PROTEIN A"/>
    <property type="match status" value="1"/>
</dbReference>
<feature type="binding site" evidence="10">
    <location>
        <begin position="10"/>
        <end position="15"/>
    </location>
    <ligand>
        <name>FAD</name>
        <dbReference type="ChEBI" id="CHEBI:57692"/>
    </ligand>
</feature>
<dbReference type="InterPro" id="IPR040131">
    <property type="entry name" value="MnmG_N"/>
</dbReference>
<dbReference type="Gene3D" id="3.50.50.60">
    <property type="entry name" value="FAD/NAD(P)-binding domain"/>
    <property type="match status" value="2"/>
</dbReference>
<evidence type="ECO:0000313" key="12">
    <source>
        <dbReference type="EMBL" id="QUW03951.1"/>
    </source>
</evidence>
<evidence type="ECO:0000259" key="11">
    <source>
        <dbReference type="Pfam" id="PF01134"/>
    </source>
</evidence>
<dbReference type="Pfam" id="PF01134">
    <property type="entry name" value="GIDA"/>
    <property type="match status" value="1"/>
</dbReference>
<protein>
    <recommendedName>
        <fullName evidence="10">Methylenetetrahydrofolate--tRNA-(uracil-5-)-methyltransferase TrmFO</fullName>
        <ecNumber evidence="10">2.1.1.74</ecNumber>
    </recommendedName>
    <alternativeName>
        <fullName evidence="10">Folate-dependent tRNA (uracil-5-)-methyltransferase</fullName>
    </alternativeName>
    <alternativeName>
        <fullName evidence="10">Folate-dependent tRNA(M-5-U54)-methyltransferase</fullName>
    </alternativeName>
</protein>
<feature type="domain" description="MnmG N-terminal" evidence="11">
    <location>
        <begin position="6"/>
        <end position="370"/>
    </location>
</feature>
<dbReference type="HAMAP" id="MF_01037">
    <property type="entry name" value="TrmFO"/>
    <property type="match status" value="1"/>
</dbReference>
<comment type="catalytic activity">
    <reaction evidence="10">
        <text>uridine(54) in tRNA + (6R)-5,10-methylene-5,6,7,8-tetrahydrofolate + NADH + H(+) = 5-methyluridine(54) in tRNA + (6S)-5,6,7,8-tetrahydrofolate + NAD(+)</text>
        <dbReference type="Rhea" id="RHEA:16873"/>
        <dbReference type="Rhea" id="RHEA-COMP:10167"/>
        <dbReference type="Rhea" id="RHEA-COMP:10193"/>
        <dbReference type="ChEBI" id="CHEBI:15378"/>
        <dbReference type="ChEBI" id="CHEBI:15636"/>
        <dbReference type="ChEBI" id="CHEBI:57453"/>
        <dbReference type="ChEBI" id="CHEBI:57540"/>
        <dbReference type="ChEBI" id="CHEBI:57945"/>
        <dbReference type="ChEBI" id="CHEBI:65315"/>
        <dbReference type="ChEBI" id="CHEBI:74447"/>
        <dbReference type="EC" id="2.1.1.74"/>
    </reaction>
</comment>
<dbReference type="NCBIfam" id="NF003739">
    <property type="entry name" value="PRK05335.1"/>
    <property type="match status" value="1"/>
</dbReference>
<comment type="subcellular location">
    <subcellularLocation>
        <location evidence="10">Cytoplasm</location>
    </subcellularLocation>
</comment>
<evidence type="ECO:0000256" key="8">
    <source>
        <dbReference type="ARBA" id="ARBA00022857"/>
    </source>
</evidence>
<keyword evidence="3 10" id="KW-0489">Methyltransferase</keyword>
<evidence type="ECO:0000256" key="6">
    <source>
        <dbReference type="ARBA" id="ARBA00022694"/>
    </source>
</evidence>
<dbReference type="EMBL" id="CP072648">
    <property type="protein sequence ID" value="QUW03951.1"/>
    <property type="molecule type" value="Genomic_DNA"/>
</dbReference>
<dbReference type="InterPro" id="IPR036188">
    <property type="entry name" value="FAD/NAD-bd_sf"/>
</dbReference>